<dbReference type="HOGENOM" id="CLU_3420957_0_0_9"/>
<evidence type="ECO:0000313" key="2">
    <source>
        <dbReference type="Proteomes" id="UP000006873"/>
    </source>
</evidence>
<dbReference type="KEGG" id="elm:ELI_2543"/>
<dbReference type="AlphaFoldDB" id="E3GE30"/>
<accession>E3GE30</accession>
<dbReference type="EMBL" id="CP002273">
    <property type="protein sequence ID" value="ADO37525.1"/>
    <property type="molecule type" value="Genomic_DNA"/>
</dbReference>
<reference key="1">
    <citation type="submission" date="2010-09" db="EMBL/GenBank/DDBJ databases">
        <authorList>
            <person name="Roh H."/>
            <person name="Ko H.-J."/>
            <person name="Kim D."/>
            <person name="Choi D.G."/>
            <person name="Park S."/>
            <person name="Kim S."/>
            <person name="Kim K.H."/>
            <person name="Chang I.S."/>
            <person name="Choi I.-G."/>
        </authorList>
    </citation>
    <scope>NUCLEOTIDE SEQUENCE</scope>
    <source>
        <strain>KIST612</strain>
    </source>
</reference>
<name>E3GE30_9FIRM</name>
<evidence type="ECO:0000313" key="1">
    <source>
        <dbReference type="EMBL" id="ADO37525.1"/>
    </source>
</evidence>
<dbReference type="Proteomes" id="UP000006873">
    <property type="component" value="Chromosome"/>
</dbReference>
<gene>
    <name evidence="1" type="ordered locus">ELI_2543</name>
</gene>
<proteinExistence type="predicted"/>
<reference evidence="1 2" key="2">
    <citation type="journal article" date="2011" name="J. Bacteriol.">
        <title>Complete genome sequence of a carbon monoxide-utilizing acetogen, Eubacterium limosum KIST612.</title>
        <authorList>
            <person name="Roh H."/>
            <person name="Ko H.J."/>
            <person name="Kim D."/>
            <person name="Choi D.G."/>
            <person name="Park S."/>
            <person name="Kim S."/>
            <person name="Chang I.S."/>
            <person name="Choi I.G."/>
        </authorList>
    </citation>
    <scope>NUCLEOTIDE SEQUENCE [LARGE SCALE GENOMIC DNA]</scope>
    <source>
        <strain evidence="1 2">KIST612</strain>
    </source>
</reference>
<protein>
    <submittedName>
        <fullName evidence="1">Uncharacterized protein</fullName>
    </submittedName>
</protein>
<organism evidence="1 2">
    <name type="scientific">Eubacterium callanderi</name>
    <dbReference type="NCBI Taxonomy" id="53442"/>
    <lineage>
        <taxon>Bacteria</taxon>
        <taxon>Bacillati</taxon>
        <taxon>Bacillota</taxon>
        <taxon>Clostridia</taxon>
        <taxon>Eubacteriales</taxon>
        <taxon>Eubacteriaceae</taxon>
        <taxon>Eubacterium</taxon>
    </lineage>
</organism>
<keyword evidence="2" id="KW-1185">Reference proteome</keyword>
<sequence>MENGEFTCPFSNEKAIKAAAYGRN</sequence>